<feature type="coiled-coil region" evidence="1">
    <location>
        <begin position="155"/>
        <end position="210"/>
    </location>
</feature>
<dbReference type="AlphaFoldDB" id="A0A0T7GRH1"/>
<gene>
    <name evidence="5" type="ORF">NGAL_HAMBI1189_31100</name>
</gene>
<dbReference type="Pfam" id="PF25917">
    <property type="entry name" value="BSH_RND"/>
    <property type="match status" value="1"/>
</dbReference>
<dbReference type="PANTHER" id="PTHR30386">
    <property type="entry name" value="MEMBRANE FUSION SUBUNIT OF EMRAB-TOLC MULTIDRUG EFFLUX PUMP"/>
    <property type="match status" value="1"/>
</dbReference>
<keyword evidence="2" id="KW-0812">Transmembrane</keyword>
<dbReference type="Gene3D" id="1.10.287.470">
    <property type="entry name" value="Helix hairpin bin"/>
    <property type="match status" value="2"/>
</dbReference>
<dbReference type="GO" id="GO:0055085">
    <property type="term" value="P:transmembrane transport"/>
    <property type="evidence" value="ECO:0007669"/>
    <property type="project" value="InterPro"/>
</dbReference>
<feature type="coiled-coil region" evidence="1">
    <location>
        <begin position="86"/>
        <end position="130"/>
    </location>
</feature>
<dbReference type="InterPro" id="IPR058792">
    <property type="entry name" value="Beta-barrel_RND_2"/>
</dbReference>
<dbReference type="SUPFAM" id="SSF111369">
    <property type="entry name" value="HlyD-like secretion proteins"/>
    <property type="match status" value="2"/>
</dbReference>
<feature type="domain" description="CusB-like beta-barrel" evidence="4">
    <location>
        <begin position="248"/>
        <end position="291"/>
    </location>
</feature>
<sequence>MSKIFRFVATYVALAIGAAGIVVVLYAWNLPPFHGSVETTNDAYVRGQVTILSPQLAGYLTEVPVQDYQRVRRGDLIARIDDRIYAQKLEQAKAALATALASLSNSEQSRKSAEAKIQSAKAAIESANAAFDAARTADDRTRSLLEKNIAPQSDAEKTRAAFNQAQAAVHQAEAAELVAEQDLNTIVVSRKSLEANVESARAAVKLAEIDLANTRITAPQDGTLGEVAGRVGQYVSVGTQIGSIVPAQVWVVANFKETQLSGMAAGQKVTLTVDALGHERFAGRIERFAPATGSEFSVIKADNATGNFTKVAQRIPVRIAIEPQQKLIDRLVPGMSVVASVDIAQEDMARSVALEHRRIN</sequence>
<accession>A0A0T7GRH1</accession>
<name>A0A0T7GRH1_NEOGA</name>
<dbReference type="Gene3D" id="2.40.50.100">
    <property type="match status" value="1"/>
</dbReference>
<keyword evidence="2" id="KW-0472">Membrane</keyword>
<dbReference type="Pfam" id="PF25954">
    <property type="entry name" value="Beta-barrel_RND_2"/>
    <property type="match status" value="1"/>
</dbReference>
<keyword evidence="2" id="KW-1133">Transmembrane helix</keyword>
<feature type="transmembrane region" description="Helical" evidence="2">
    <location>
        <begin position="7"/>
        <end position="28"/>
    </location>
</feature>
<dbReference type="RefSeq" id="WP_046635929.1">
    <property type="nucleotide sequence ID" value="NZ_CCRK01000006.1"/>
</dbReference>
<evidence type="ECO:0000256" key="1">
    <source>
        <dbReference type="SAM" id="Coils"/>
    </source>
</evidence>
<evidence type="ECO:0000259" key="3">
    <source>
        <dbReference type="Pfam" id="PF25917"/>
    </source>
</evidence>
<evidence type="ECO:0000313" key="5">
    <source>
        <dbReference type="EMBL" id="CDZ49767.1"/>
    </source>
</evidence>
<reference evidence="5 6" key="1">
    <citation type="submission" date="2014-08" db="EMBL/GenBank/DDBJ databases">
        <authorList>
            <person name="Chen Y.-H."/>
        </authorList>
    </citation>
    <scope>NUCLEOTIDE SEQUENCE [LARGE SCALE GENOMIC DNA]</scope>
</reference>
<protein>
    <submittedName>
        <fullName evidence="5">Multidrug resistance efflux pump</fullName>
    </submittedName>
</protein>
<proteinExistence type="predicted"/>
<organism evidence="5 6">
    <name type="scientific">Neorhizobium galegae bv. officinalis</name>
    <dbReference type="NCBI Taxonomy" id="323656"/>
    <lineage>
        <taxon>Bacteria</taxon>
        <taxon>Pseudomonadati</taxon>
        <taxon>Pseudomonadota</taxon>
        <taxon>Alphaproteobacteria</taxon>
        <taxon>Hyphomicrobiales</taxon>
        <taxon>Rhizobiaceae</taxon>
        <taxon>Rhizobium/Agrobacterium group</taxon>
        <taxon>Neorhizobium</taxon>
    </lineage>
</organism>
<evidence type="ECO:0000313" key="6">
    <source>
        <dbReference type="Proteomes" id="UP000039660"/>
    </source>
</evidence>
<dbReference type="PANTHER" id="PTHR30386:SF24">
    <property type="entry name" value="MULTIDRUG RESISTANCE EFFLUX PUMP"/>
    <property type="match status" value="1"/>
</dbReference>
<dbReference type="Proteomes" id="UP000039660">
    <property type="component" value="Unassembled WGS sequence"/>
</dbReference>
<keyword evidence="1" id="KW-0175">Coiled coil</keyword>
<evidence type="ECO:0000259" key="4">
    <source>
        <dbReference type="Pfam" id="PF25954"/>
    </source>
</evidence>
<evidence type="ECO:0000256" key="2">
    <source>
        <dbReference type="SAM" id="Phobius"/>
    </source>
</evidence>
<dbReference type="InterPro" id="IPR058625">
    <property type="entry name" value="MdtA-like_BSH"/>
</dbReference>
<dbReference type="EMBL" id="CCRK01000006">
    <property type="protein sequence ID" value="CDZ49767.1"/>
    <property type="molecule type" value="Genomic_DNA"/>
</dbReference>
<dbReference type="Gene3D" id="2.40.30.170">
    <property type="match status" value="1"/>
</dbReference>
<feature type="domain" description="Multidrug resistance protein MdtA-like barrel-sandwich hybrid" evidence="3">
    <location>
        <begin position="52"/>
        <end position="245"/>
    </location>
</feature>
<dbReference type="InterPro" id="IPR050739">
    <property type="entry name" value="MFP"/>
</dbReference>